<feature type="domain" description="FBD" evidence="1">
    <location>
        <begin position="290"/>
        <end position="364"/>
    </location>
</feature>
<comment type="caution">
    <text evidence="2">The sequence shown here is derived from an EMBL/GenBank/DDBJ whole genome shotgun (WGS) entry which is preliminary data.</text>
</comment>
<dbReference type="InterPro" id="IPR050232">
    <property type="entry name" value="FBL13/AtMIF1-like"/>
</dbReference>
<gene>
    <name evidence="2" type="ORF">V5N11_029134</name>
</gene>
<evidence type="ECO:0000313" key="2">
    <source>
        <dbReference type="EMBL" id="KAL1195222.1"/>
    </source>
</evidence>
<keyword evidence="3" id="KW-1185">Reference proteome</keyword>
<evidence type="ECO:0000259" key="1">
    <source>
        <dbReference type="SMART" id="SM00579"/>
    </source>
</evidence>
<protein>
    <submittedName>
        <fullName evidence="2">FBD-associated F-box protein</fullName>
    </submittedName>
</protein>
<name>A0ABD0ZKU5_CARAN</name>
<dbReference type="EMBL" id="JBANAX010000732">
    <property type="protein sequence ID" value="KAL1195222.1"/>
    <property type="molecule type" value="Genomic_DNA"/>
</dbReference>
<dbReference type="SUPFAM" id="SSF52047">
    <property type="entry name" value="RNI-like"/>
    <property type="match status" value="1"/>
</dbReference>
<sequence length="364" mass="42312">MNANQPKFVRFVDRSLLLSTAPVLESLHFKLDRQCSEVDVVFWVETAVERGLRELNFDYRYMTDEPMKLPQSLYTCGTLVVLKLKHVSLEDVKFPVCFQLLKTLHLDYVIFLNDESSQELLSSCPVLEDLFLTRAEDDNVNTFSVMVPSLQRFIYDATDSSYTYLLMNTPSLKYLMLDDLSDLCQIEEYMPEIVEAHVDVTCYNVDDILRYLASVKRLFLCVPTAALFPTGRIFHQLVHLEYCTYETEWDLLMSMLRHSPKLRSLKLNETKSYGDGPPTCHWDEPISVPETLMFVLETLEWRNYRGGKRELALATFILKHSRRLNIASFFPLAHRSTTLEMKYLMITQLARLSRGSAKCELVFD</sequence>
<dbReference type="Pfam" id="PF08387">
    <property type="entry name" value="FBD"/>
    <property type="match status" value="1"/>
</dbReference>
<dbReference type="AlphaFoldDB" id="A0ABD0ZKU5"/>
<organism evidence="2 3">
    <name type="scientific">Cardamine amara subsp. amara</name>
    <dbReference type="NCBI Taxonomy" id="228776"/>
    <lineage>
        <taxon>Eukaryota</taxon>
        <taxon>Viridiplantae</taxon>
        <taxon>Streptophyta</taxon>
        <taxon>Embryophyta</taxon>
        <taxon>Tracheophyta</taxon>
        <taxon>Spermatophyta</taxon>
        <taxon>Magnoliopsida</taxon>
        <taxon>eudicotyledons</taxon>
        <taxon>Gunneridae</taxon>
        <taxon>Pentapetalae</taxon>
        <taxon>rosids</taxon>
        <taxon>malvids</taxon>
        <taxon>Brassicales</taxon>
        <taxon>Brassicaceae</taxon>
        <taxon>Cardamineae</taxon>
        <taxon>Cardamine</taxon>
    </lineage>
</organism>
<dbReference type="Gene3D" id="3.80.10.10">
    <property type="entry name" value="Ribonuclease Inhibitor"/>
    <property type="match status" value="1"/>
</dbReference>
<dbReference type="PANTHER" id="PTHR31900">
    <property type="entry name" value="F-BOX/RNI SUPERFAMILY PROTEIN-RELATED"/>
    <property type="match status" value="1"/>
</dbReference>
<dbReference type="PANTHER" id="PTHR31900:SF34">
    <property type="entry name" value="EMB|CAB62440.1-RELATED"/>
    <property type="match status" value="1"/>
</dbReference>
<proteinExistence type="predicted"/>
<dbReference type="InterPro" id="IPR032675">
    <property type="entry name" value="LRR_dom_sf"/>
</dbReference>
<dbReference type="InterPro" id="IPR055411">
    <property type="entry name" value="LRR_FXL15/At3g58940/PEG3-like"/>
</dbReference>
<dbReference type="InterPro" id="IPR006566">
    <property type="entry name" value="FBD"/>
</dbReference>
<dbReference type="Pfam" id="PF24758">
    <property type="entry name" value="LRR_At5g56370"/>
    <property type="match status" value="1"/>
</dbReference>
<reference evidence="2 3" key="1">
    <citation type="submission" date="2024-04" db="EMBL/GenBank/DDBJ databases">
        <title>Genome assembly C_amara_ONT_v2.</title>
        <authorList>
            <person name="Yant L."/>
            <person name="Moore C."/>
            <person name="Slenker M."/>
        </authorList>
    </citation>
    <scope>NUCLEOTIDE SEQUENCE [LARGE SCALE GENOMIC DNA]</scope>
    <source>
        <tissue evidence="2">Leaf</tissue>
    </source>
</reference>
<dbReference type="SMART" id="SM00579">
    <property type="entry name" value="FBD"/>
    <property type="match status" value="1"/>
</dbReference>
<dbReference type="Proteomes" id="UP001558713">
    <property type="component" value="Unassembled WGS sequence"/>
</dbReference>
<accession>A0ABD0ZKU5</accession>
<evidence type="ECO:0000313" key="3">
    <source>
        <dbReference type="Proteomes" id="UP001558713"/>
    </source>
</evidence>